<feature type="domain" description="HTH luxR-type" evidence="5">
    <location>
        <begin position="245"/>
        <end position="311"/>
    </location>
</feature>
<dbReference type="PRINTS" id="PR00038">
    <property type="entry name" value="HTHLUXR"/>
</dbReference>
<evidence type="ECO:0000256" key="2">
    <source>
        <dbReference type="ARBA" id="ARBA00023125"/>
    </source>
</evidence>
<dbReference type="PANTHER" id="PTHR44688">
    <property type="entry name" value="DNA-BINDING TRANSCRIPTIONAL ACTIVATOR DEVR_DOSR"/>
    <property type="match status" value="1"/>
</dbReference>
<dbReference type="PANTHER" id="PTHR44688:SF16">
    <property type="entry name" value="DNA-BINDING TRANSCRIPTIONAL ACTIVATOR DEVR_DOSR"/>
    <property type="match status" value="1"/>
</dbReference>
<proteinExistence type="predicted"/>
<dbReference type="Proteomes" id="UP000323994">
    <property type="component" value="Unassembled WGS sequence"/>
</dbReference>
<keyword evidence="2" id="KW-0238">DNA-binding</keyword>
<protein>
    <submittedName>
        <fullName evidence="6">LuxR family transcriptional regulator</fullName>
    </submittedName>
</protein>
<dbReference type="InterPro" id="IPR016032">
    <property type="entry name" value="Sig_transdc_resp-reg_C-effctor"/>
</dbReference>
<dbReference type="EMBL" id="VBSN01000054">
    <property type="protein sequence ID" value="KAA6437986.1"/>
    <property type="molecule type" value="Genomic_DNA"/>
</dbReference>
<organism evidence="6 7">
    <name type="scientific">Dyadobacter flavalbus</name>
    <dbReference type="NCBI Taxonomy" id="2579942"/>
    <lineage>
        <taxon>Bacteria</taxon>
        <taxon>Pseudomonadati</taxon>
        <taxon>Bacteroidota</taxon>
        <taxon>Cytophagia</taxon>
        <taxon>Cytophagales</taxon>
        <taxon>Spirosomataceae</taxon>
        <taxon>Dyadobacter</taxon>
    </lineage>
</organism>
<reference evidence="6 7" key="1">
    <citation type="submission" date="2019-05" db="EMBL/GenBank/DDBJ databases">
        <authorList>
            <person name="Qu J.-H."/>
        </authorList>
    </citation>
    <scope>NUCLEOTIDE SEQUENCE [LARGE SCALE GENOMIC DNA]</scope>
    <source>
        <strain evidence="6 7">NS28</strain>
    </source>
</reference>
<dbReference type="RefSeq" id="WP_139013571.1">
    <property type="nucleotide sequence ID" value="NZ_VBSN01000054.1"/>
</dbReference>
<dbReference type="GO" id="GO:0003677">
    <property type="term" value="F:DNA binding"/>
    <property type="evidence" value="ECO:0007669"/>
    <property type="project" value="UniProtKB-KW"/>
</dbReference>
<dbReference type="CDD" id="cd06170">
    <property type="entry name" value="LuxR_C_like"/>
    <property type="match status" value="1"/>
</dbReference>
<dbReference type="SUPFAM" id="SSF46894">
    <property type="entry name" value="C-terminal effector domain of the bipartite response regulators"/>
    <property type="match status" value="1"/>
</dbReference>
<evidence type="ECO:0000259" key="5">
    <source>
        <dbReference type="PROSITE" id="PS50043"/>
    </source>
</evidence>
<dbReference type="InterPro" id="IPR036388">
    <property type="entry name" value="WH-like_DNA-bd_sf"/>
</dbReference>
<dbReference type="InterPro" id="IPR000792">
    <property type="entry name" value="Tscrpt_reg_LuxR_C"/>
</dbReference>
<feature type="transmembrane region" description="Helical" evidence="4">
    <location>
        <begin position="72"/>
        <end position="93"/>
    </location>
</feature>
<evidence type="ECO:0000256" key="3">
    <source>
        <dbReference type="ARBA" id="ARBA00023163"/>
    </source>
</evidence>
<sequence>MGKIAGTDMHVVTFLFVVVELLMFTSQTILFLSRPKDSDRKYYMILLGLLIIKNIASGLFPDPGFTTIPLAVQYGLAYGAGFVMASYFPFYFYRVFELNGLRWHALYGVPLLILVPFFLFFLSETIITGNIESSINHGLILPAIYGLVLLFIILNEIRKKYLGQVKSKNYFEAIAVYAAITPWAFLAFCAFYRIEQVKEVFLTNAGFIVITVLFIGKGVKRDRDSHLRLQELSKREFFDSNQVFEQNLTNYNLTAKEREIVNHIREGKTYKAIADELHRSERTVTTHAANIFFKVGVSNKVELLTKLETADIKEEKVPN</sequence>
<keyword evidence="4" id="KW-0812">Transmembrane</keyword>
<keyword evidence="1" id="KW-0805">Transcription regulation</keyword>
<keyword evidence="3" id="KW-0804">Transcription</keyword>
<feature type="transmembrane region" description="Helical" evidence="4">
    <location>
        <begin position="12"/>
        <end position="30"/>
    </location>
</feature>
<feature type="transmembrane region" description="Helical" evidence="4">
    <location>
        <begin position="174"/>
        <end position="194"/>
    </location>
</feature>
<dbReference type="GO" id="GO:0006355">
    <property type="term" value="P:regulation of DNA-templated transcription"/>
    <property type="evidence" value="ECO:0007669"/>
    <property type="project" value="InterPro"/>
</dbReference>
<dbReference type="Gene3D" id="1.10.10.10">
    <property type="entry name" value="Winged helix-like DNA-binding domain superfamily/Winged helix DNA-binding domain"/>
    <property type="match status" value="1"/>
</dbReference>
<evidence type="ECO:0000256" key="1">
    <source>
        <dbReference type="ARBA" id="ARBA00023015"/>
    </source>
</evidence>
<feature type="transmembrane region" description="Helical" evidence="4">
    <location>
        <begin position="105"/>
        <end position="123"/>
    </location>
</feature>
<keyword evidence="4" id="KW-0472">Membrane</keyword>
<dbReference type="OrthoDB" id="966138at2"/>
<feature type="transmembrane region" description="Helical" evidence="4">
    <location>
        <begin position="135"/>
        <end position="154"/>
    </location>
</feature>
<keyword evidence="7" id="KW-1185">Reference proteome</keyword>
<dbReference type="PROSITE" id="PS00622">
    <property type="entry name" value="HTH_LUXR_1"/>
    <property type="match status" value="1"/>
</dbReference>
<dbReference type="SMART" id="SM00421">
    <property type="entry name" value="HTH_LUXR"/>
    <property type="match status" value="1"/>
</dbReference>
<feature type="transmembrane region" description="Helical" evidence="4">
    <location>
        <begin position="200"/>
        <end position="219"/>
    </location>
</feature>
<feature type="transmembrane region" description="Helical" evidence="4">
    <location>
        <begin position="42"/>
        <end position="60"/>
    </location>
</feature>
<comment type="caution">
    <text evidence="6">The sequence shown here is derived from an EMBL/GenBank/DDBJ whole genome shotgun (WGS) entry which is preliminary data.</text>
</comment>
<keyword evidence="4" id="KW-1133">Transmembrane helix</keyword>
<dbReference type="AlphaFoldDB" id="A0A5M8QTP0"/>
<evidence type="ECO:0000256" key="4">
    <source>
        <dbReference type="SAM" id="Phobius"/>
    </source>
</evidence>
<dbReference type="Pfam" id="PF00196">
    <property type="entry name" value="GerE"/>
    <property type="match status" value="1"/>
</dbReference>
<evidence type="ECO:0000313" key="6">
    <source>
        <dbReference type="EMBL" id="KAA6437986.1"/>
    </source>
</evidence>
<accession>A0A5M8QTP0</accession>
<evidence type="ECO:0000313" key="7">
    <source>
        <dbReference type="Proteomes" id="UP000323994"/>
    </source>
</evidence>
<gene>
    <name evidence="6" type="ORF">FEM33_18955</name>
</gene>
<dbReference type="PROSITE" id="PS50043">
    <property type="entry name" value="HTH_LUXR_2"/>
    <property type="match status" value="1"/>
</dbReference>
<name>A0A5M8QTP0_9BACT</name>